<organism evidence="1 2">
    <name type="scientific">Candidatus Egerieicola pullicola</name>
    <dbReference type="NCBI Taxonomy" id="2840775"/>
    <lineage>
        <taxon>Bacteria</taxon>
        <taxon>Bacillati</taxon>
        <taxon>Bacillota</taxon>
        <taxon>Clostridia</taxon>
        <taxon>Eubacteriales</taxon>
        <taxon>Oscillospiraceae</taxon>
        <taxon>Oscillospiraceae incertae sedis</taxon>
        <taxon>Candidatus Egerieicola</taxon>
    </lineage>
</organism>
<dbReference type="AlphaFoldDB" id="A0A9D1AHW8"/>
<proteinExistence type="predicted"/>
<protein>
    <submittedName>
        <fullName evidence="1">Uncharacterized protein</fullName>
    </submittedName>
</protein>
<name>A0A9D1AHW8_9FIRM</name>
<comment type="caution">
    <text evidence="1">The sequence shown here is derived from an EMBL/GenBank/DDBJ whole genome shotgun (WGS) entry which is preliminary data.</text>
</comment>
<evidence type="ECO:0000313" key="2">
    <source>
        <dbReference type="Proteomes" id="UP000886749"/>
    </source>
</evidence>
<reference evidence="1" key="1">
    <citation type="submission" date="2020-10" db="EMBL/GenBank/DDBJ databases">
        <authorList>
            <person name="Gilroy R."/>
        </authorList>
    </citation>
    <scope>NUCLEOTIDE SEQUENCE</scope>
    <source>
        <strain evidence="1">CHK184-25365</strain>
    </source>
</reference>
<gene>
    <name evidence="1" type="ORF">IAB36_01635</name>
</gene>
<dbReference type="EMBL" id="DVGY01000040">
    <property type="protein sequence ID" value="HIR40512.1"/>
    <property type="molecule type" value="Genomic_DNA"/>
</dbReference>
<dbReference type="InterPro" id="IPR017016">
    <property type="entry name" value="UCP033595"/>
</dbReference>
<dbReference type="Pfam" id="PF20124">
    <property type="entry name" value="DUF6514"/>
    <property type="match status" value="1"/>
</dbReference>
<reference evidence="1" key="2">
    <citation type="journal article" date="2021" name="PeerJ">
        <title>Extensive microbial diversity within the chicken gut microbiome revealed by metagenomics and culture.</title>
        <authorList>
            <person name="Gilroy R."/>
            <person name="Ravi A."/>
            <person name="Getino M."/>
            <person name="Pursley I."/>
            <person name="Horton D.L."/>
            <person name="Alikhan N.F."/>
            <person name="Baker D."/>
            <person name="Gharbi K."/>
            <person name="Hall N."/>
            <person name="Watson M."/>
            <person name="Adriaenssens E.M."/>
            <person name="Foster-Nyarko E."/>
            <person name="Jarju S."/>
            <person name="Secka A."/>
            <person name="Antonio M."/>
            <person name="Oren A."/>
            <person name="Chaudhuri R.R."/>
            <person name="La Ragione R."/>
            <person name="Hildebrand F."/>
            <person name="Pallen M.J."/>
        </authorList>
    </citation>
    <scope>NUCLEOTIDE SEQUENCE</scope>
    <source>
        <strain evidence="1">CHK184-25365</strain>
    </source>
</reference>
<sequence length="85" mass="9482">MKAAAKTEYTLMVTQCWIEGEPVTQYGVRWKTAVGKGSLPNLTEDKQKALTFLGRLQQEQPEPIHLKDLAEDFLEECYGPPSGAV</sequence>
<accession>A0A9D1AHW8</accession>
<evidence type="ECO:0000313" key="1">
    <source>
        <dbReference type="EMBL" id="HIR40512.1"/>
    </source>
</evidence>
<dbReference type="Proteomes" id="UP000886749">
    <property type="component" value="Unassembled WGS sequence"/>
</dbReference>